<evidence type="ECO:0000313" key="2">
    <source>
        <dbReference type="Proteomes" id="UP001206925"/>
    </source>
</evidence>
<sequence length="44" mass="4552">MFLKSAFVRNSVGILPQLSALTEAPFKVAACIFFGGGLSGEGGY</sequence>
<proteinExistence type="predicted"/>
<protein>
    <submittedName>
        <fullName evidence="1">Uncharacterized protein</fullName>
    </submittedName>
</protein>
<accession>A0AAD5DCZ1</accession>
<reference evidence="1" key="1">
    <citation type="submission" date="2022-06" db="EMBL/GenBank/DDBJ databases">
        <title>Uncovering the hologenomic basis of an extraordinary plant invasion.</title>
        <authorList>
            <person name="Bieker V.C."/>
            <person name="Martin M.D."/>
            <person name="Gilbert T."/>
            <person name="Hodgins K."/>
            <person name="Battlay P."/>
            <person name="Petersen B."/>
            <person name="Wilson J."/>
        </authorList>
    </citation>
    <scope>NUCLEOTIDE SEQUENCE</scope>
    <source>
        <strain evidence="1">AA19_3_7</strain>
        <tissue evidence="1">Leaf</tissue>
    </source>
</reference>
<comment type="caution">
    <text evidence="1">The sequence shown here is derived from an EMBL/GenBank/DDBJ whole genome shotgun (WGS) entry which is preliminary data.</text>
</comment>
<evidence type="ECO:0000313" key="1">
    <source>
        <dbReference type="EMBL" id="KAI7758403.1"/>
    </source>
</evidence>
<organism evidence="1 2">
    <name type="scientific">Ambrosia artemisiifolia</name>
    <name type="common">Common ragweed</name>
    <dbReference type="NCBI Taxonomy" id="4212"/>
    <lineage>
        <taxon>Eukaryota</taxon>
        <taxon>Viridiplantae</taxon>
        <taxon>Streptophyta</taxon>
        <taxon>Embryophyta</taxon>
        <taxon>Tracheophyta</taxon>
        <taxon>Spermatophyta</taxon>
        <taxon>Magnoliopsida</taxon>
        <taxon>eudicotyledons</taxon>
        <taxon>Gunneridae</taxon>
        <taxon>Pentapetalae</taxon>
        <taxon>asterids</taxon>
        <taxon>campanulids</taxon>
        <taxon>Asterales</taxon>
        <taxon>Asteraceae</taxon>
        <taxon>Asteroideae</taxon>
        <taxon>Heliantheae alliance</taxon>
        <taxon>Heliantheae</taxon>
        <taxon>Ambrosia</taxon>
    </lineage>
</organism>
<name>A0AAD5DCZ1_AMBAR</name>
<dbReference type="EMBL" id="JAMZMK010000003">
    <property type="protein sequence ID" value="KAI7758403.1"/>
    <property type="molecule type" value="Genomic_DNA"/>
</dbReference>
<keyword evidence="2" id="KW-1185">Reference proteome</keyword>
<dbReference type="AlphaFoldDB" id="A0AAD5DCZ1"/>
<gene>
    <name evidence="1" type="ORF">M8C21_013091</name>
</gene>
<dbReference type="Proteomes" id="UP001206925">
    <property type="component" value="Unassembled WGS sequence"/>
</dbReference>